<comment type="caution">
    <text evidence="1">The sequence shown here is derived from an EMBL/GenBank/DDBJ whole genome shotgun (WGS) entry which is preliminary data.</text>
</comment>
<organism evidence="1 2">
    <name type="scientific">Taenia crassiceps</name>
    <dbReference type="NCBI Taxonomy" id="6207"/>
    <lineage>
        <taxon>Eukaryota</taxon>
        <taxon>Metazoa</taxon>
        <taxon>Spiralia</taxon>
        <taxon>Lophotrochozoa</taxon>
        <taxon>Platyhelminthes</taxon>
        <taxon>Cestoda</taxon>
        <taxon>Eucestoda</taxon>
        <taxon>Cyclophyllidea</taxon>
        <taxon>Taeniidae</taxon>
        <taxon>Taenia</taxon>
    </lineage>
</organism>
<evidence type="ECO:0000313" key="2">
    <source>
        <dbReference type="Proteomes" id="UP001651158"/>
    </source>
</evidence>
<dbReference type="Proteomes" id="UP001651158">
    <property type="component" value="Unassembled WGS sequence"/>
</dbReference>
<proteinExistence type="predicted"/>
<sequence>MCTRACTRMRHSNNCYINERQATVVAMAAATMGSAITMEDTEEQSAYHQLIPPTGFSIHWNGRKRGSIIAVASDTCWPVEIAIGWNLFEDCYGGPPLFAITRIPDLSRTKSQKLGIFMTWFTFFKKKDKKI</sequence>
<protein>
    <submittedName>
        <fullName evidence="1">Uncharacterized protein</fullName>
    </submittedName>
</protein>
<evidence type="ECO:0000313" key="1">
    <source>
        <dbReference type="EMBL" id="KAL5105712.1"/>
    </source>
</evidence>
<gene>
    <name evidence="1" type="ORF">TcWFU_002729</name>
</gene>
<name>A0ABR4Q805_9CEST</name>
<reference evidence="1 2" key="1">
    <citation type="journal article" date="2022" name="Front. Cell. Infect. Microbiol.">
        <title>The Genomes of Two Strains of Taenia crassiceps the Animal Model for the Study of Human Cysticercosis.</title>
        <authorList>
            <person name="Bobes R.J."/>
            <person name="Estrada K."/>
            <person name="Rios-Valencia D.G."/>
            <person name="Calderon-Gallegos A."/>
            <person name="de la Torre P."/>
            <person name="Carrero J.C."/>
            <person name="Sanchez-Flores A."/>
            <person name="Laclette J.P."/>
        </authorList>
    </citation>
    <scope>NUCLEOTIDE SEQUENCE [LARGE SCALE GENOMIC DNA]</scope>
    <source>
        <strain evidence="1">WFUcys</strain>
    </source>
</reference>
<accession>A0ABR4Q805</accession>
<dbReference type="EMBL" id="JAKROA010000007">
    <property type="protein sequence ID" value="KAL5105712.1"/>
    <property type="molecule type" value="Genomic_DNA"/>
</dbReference>
<keyword evidence="2" id="KW-1185">Reference proteome</keyword>